<dbReference type="Pfam" id="PF00557">
    <property type="entry name" value="Peptidase_M24"/>
    <property type="match status" value="1"/>
</dbReference>
<dbReference type="InterPro" id="IPR000994">
    <property type="entry name" value="Pept_M24"/>
</dbReference>
<dbReference type="SUPFAM" id="SSF55920">
    <property type="entry name" value="Creatinase/aminopeptidase"/>
    <property type="match status" value="1"/>
</dbReference>
<feature type="domain" description="Peptidase M24" evidence="1">
    <location>
        <begin position="157"/>
        <end position="372"/>
    </location>
</feature>
<dbReference type="SUPFAM" id="SSF53092">
    <property type="entry name" value="Creatinase/prolidase N-terminal domain"/>
    <property type="match status" value="1"/>
</dbReference>
<protein>
    <submittedName>
        <fullName evidence="3">Xaa-Pro aminopeptidase</fullName>
    </submittedName>
</protein>
<dbReference type="Gene3D" id="3.90.230.10">
    <property type="entry name" value="Creatinase/methionine aminopeptidase superfamily"/>
    <property type="match status" value="1"/>
</dbReference>
<organism evidence="3 4">
    <name type="scientific">Jeotgalicoccus aerolatus</name>
    <dbReference type="NCBI Taxonomy" id="709510"/>
    <lineage>
        <taxon>Bacteria</taxon>
        <taxon>Bacillati</taxon>
        <taxon>Bacillota</taxon>
        <taxon>Bacilli</taxon>
        <taxon>Bacillales</taxon>
        <taxon>Staphylococcaceae</taxon>
        <taxon>Jeotgalicoccus</taxon>
    </lineage>
</organism>
<name>A0ABS4HRR8_9STAP</name>
<evidence type="ECO:0000313" key="4">
    <source>
        <dbReference type="Proteomes" id="UP001519348"/>
    </source>
</evidence>
<dbReference type="InterPro" id="IPR000587">
    <property type="entry name" value="Creatinase_N"/>
</dbReference>
<dbReference type="PANTHER" id="PTHR46112">
    <property type="entry name" value="AMINOPEPTIDASE"/>
    <property type="match status" value="1"/>
</dbReference>
<accession>A0ABS4HRR8</accession>
<dbReference type="RefSeq" id="WP_231957200.1">
    <property type="nucleotide sequence ID" value="NZ_BMCN01000002.1"/>
</dbReference>
<proteinExistence type="predicted"/>
<dbReference type="InterPro" id="IPR050659">
    <property type="entry name" value="Peptidase_M24B"/>
</dbReference>
<dbReference type="InterPro" id="IPR036005">
    <property type="entry name" value="Creatinase/aminopeptidase-like"/>
</dbReference>
<keyword evidence="3" id="KW-0031">Aminopeptidase</keyword>
<dbReference type="Gene3D" id="3.40.350.10">
    <property type="entry name" value="Creatinase/prolidase N-terminal domain"/>
    <property type="match status" value="1"/>
</dbReference>
<keyword evidence="3" id="KW-0645">Protease</keyword>
<reference evidence="3 4" key="1">
    <citation type="submission" date="2021-03" db="EMBL/GenBank/DDBJ databases">
        <title>Genomic Encyclopedia of Type Strains, Phase IV (KMG-IV): sequencing the most valuable type-strain genomes for metagenomic binning, comparative biology and taxonomic classification.</title>
        <authorList>
            <person name="Goeker M."/>
        </authorList>
    </citation>
    <scope>NUCLEOTIDE SEQUENCE [LARGE SCALE GENOMIC DNA]</scope>
    <source>
        <strain evidence="3 4">DSM 22420</strain>
    </source>
</reference>
<dbReference type="CDD" id="cd01066">
    <property type="entry name" value="APP_MetAP"/>
    <property type="match status" value="1"/>
</dbReference>
<evidence type="ECO:0000259" key="2">
    <source>
        <dbReference type="Pfam" id="PF01321"/>
    </source>
</evidence>
<dbReference type="Proteomes" id="UP001519348">
    <property type="component" value="Unassembled WGS sequence"/>
</dbReference>
<dbReference type="GO" id="GO:0004177">
    <property type="term" value="F:aminopeptidase activity"/>
    <property type="evidence" value="ECO:0007669"/>
    <property type="project" value="UniProtKB-KW"/>
</dbReference>
<evidence type="ECO:0000259" key="1">
    <source>
        <dbReference type="Pfam" id="PF00557"/>
    </source>
</evidence>
<dbReference type="PANTHER" id="PTHR46112:SF2">
    <property type="entry name" value="XAA-PRO AMINOPEPTIDASE P-RELATED"/>
    <property type="match status" value="1"/>
</dbReference>
<evidence type="ECO:0000313" key="3">
    <source>
        <dbReference type="EMBL" id="MBP1953027.1"/>
    </source>
</evidence>
<feature type="domain" description="Creatinase N-terminal" evidence="2">
    <location>
        <begin position="10"/>
        <end position="147"/>
    </location>
</feature>
<dbReference type="InterPro" id="IPR029149">
    <property type="entry name" value="Creatin/AminoP/Spt16_N"/>
</dbReference>
<dbReference type="EMBL" id="JAGGKN010000007">
    <property type="protein sequence ID" value="MBP1953027.1"/>
    <property type="molecule type" value="Genomic_DNA"/>
</dbReference>
<dbReference type="Pfam" id="PF01321">
    <property type="entry name" value="Creatinase_N"/>
    <property type="match status" value="1"/>
</dbReference>
<sequence>MSHMKYFMQRRKRLLEHMTRLDYSLILITDPSYIFYFTGYHSALGAEWGRPELFVLMQNGESYLITPSMEEEMANAQTDLTQVIPWTDGLDNEWRKPLSQLLSKADSERLGIDYLKIPRVVWDFIVEHKNQNNIEDICPIVESMRMIKDDYEIQIARHTGEVAVAMLEAAMEVAAPGVYEFEVSLAAERAGTYKAAELMKKYYEEDEPFNYPNISNHQQIMAAGKLTTMCHHRAGMTQLKHGEPLFICHCGAVSFKGFYLGFDRTLFVGKGNEEVSRLLNIAEASQKAALSEIKPGAVAEDVFSAYAEVIQSAGYPIPFRAGRSLGFSVNGAPQLAKGDQTILKEGMIFAVDGGADGQNYRTQVGDSILVTKDGYEFITPFTKKHDELIVY</sequence>
<keyword evidence="3" id="KW-0378">Hydrolase</keyword>
<gene>
    <name evidence="3" type="ORF">J2Z27_002108</name>
</gene>
<comment type="caution">
    <text evidence="3">The sequence shown here is derived from an EMBL/GenBank/DDBJ whole genome shotgun (WGS) entry which is preliminary data.</text>
</comment>
<keyword evidence="4" id="KW-1185">Reference proteome</keyword>